<dbReference type="CDD" id="cd02219">
    <property type="entry name" value="cupin_YjlB-like"/>
    <property type="match status" value="1"/>
</dbReference>
<reference evidence="1 2" key="1">
    <citation type="submission" date="2019-06" db="EMBL/GenBank/DDBJ databases">
        <title>Genomic Encyclopedia of Type Strains, Phase IV (KMG-V): Genome sequencing to study the core and pangenomes of soil and plant-associated prokaryotes.</title>
        <authorList>
            <person name="Whitman W."/>
        </authorList>
    </citation>
    <scope>NUCLEOTIDE SEQUENCE [LARGE SCALE GENOMIC DNA]</scope>
    <source>
        <strain evidence="1 2">BR 11622</strain>
    </source>
</reference>
<evidence type="ECO:0000313" key="1">
    <source>
        <dbReference type="EMBL" id="TWB37221.1"/>
    </source>
</evidence>
<dbReference type="RefSeq" id="WP_145735163.1">
    <property type="nucleotide sequence ID" value="NZ_VITR01000015.1"/>
</dbReference>
<gene>
    <name evidence="1" type="ORF">FBZ90_11534</name>
</gene>
<dbReference type="InterPro" id="IPR047121">
    <property type="entry name" value="YjiB-like"/>
</dbReference>
<accession>A0A560GTV4</accession>
<sequence length="194" mass="21145">MADHHTESAAYGGMAGESGRWPENFILHSLGWVPNNARLPVLLYRGMVVLDGQGNSDLAAVFEALFDRNGWPARWRDGIYDYHHYHSTAHEVLGFARGWVEVMLGGPEGRLARLRAGDVAVLPAGTGHCRLDGSDDLLVVGGYPPGQDWDVCRDAPTPAVLDRIAHVPFPPVDPVMGGEGPLVKLWTPTPGYRM</sequence>
<organism evidence="1 2">
    <name type="scientific">Nitrospirillum amazonense</name>
    <dbReference type="NCBI Taxonomy" id="28077"/>
    <lineage>
        <taxon>Bacteria</taxon>
        <taxon>Pseudomonadati</taxon>
        <taxon>Pseudomonadota</taxon>
        <taxon>Alphaproteobacteria</taxon>
        <taxon>Rhodospirillales</taxon>
        <taxon>Azospirillaceae</taxon>
        <taxon>Nitrospirillum</taxon>
    </lineage>
</organism>
<dbReference type="InterPro" id="IPR014710">
    <property type="entry name" value="RmlC-like_jellyroll"/>
</dbReference>
<comment type="caution">
    <text evidence="1">The sequence shown here is derived from an EMBL/GenBank/DDBJ whole genome shotgun (WGS) entry which is preliminary data.</text>
</comment>
<dbReference type="PANTHER" id="PTHR36448">
    <property type="entry name" value="BLR7373 PROTEIN"/>
    <property type="match status" value="1"/>
</dbReference>
<protein>
    <submittedName>
        <fullName evidence="1">Uncharacterized protein YjlB</fullName>
    </submittedName>
</protein>
<name>A0A560GTV4_9PROT</name>
<dbReference type="PANTHER" id="PTHR36448:SF2">
    <property type="entry name" value="CUPIN TYPE-1 DOMAIN-CONTAINING PROTEIN"/>
    <property type="match status" value="1"/>
</dbReference>
<dbReference type="SUPFAM" id="SSF51182">
    <property type="entry name" value="RmlC-like cupins"/>
    <property type="match status" value="1"/>
</dbReference>
<dbReference type="EMBL" id="VITR01000015">
    <property type="protein sequence ID" value="TWB37221.1"/>
    <property type="molecule type" value="Genomic_DNA"/>
</dbReference>
<dbReference type="OrthoDB" id="9791759at2"/>
<dbReference type="InterPro" id="IPR011051">
    <property type="entry name" value="RmlC_Cupin_sf"/>
</dbReference>
<keyword evidence="2" id="KW-1185">Reference proteome</keyword>
<proteinExistence type="predicted"/>
<dbReference type="PIRSF" id="PIRSF019307">
    <property type="entry name" value="UCP019307"/>
    <property type="match status" value="1"/>
</dbReference>
<evidence type="ECO:0000313" key="2">
    <source>
        <dbReference type="Proteomes" id="UP000315751"/>
    </source>
</evidence>
<dbReference type="AlphaFoldDB" id="A0A560GTV4"/>
<dbReference type="Proteomes" id="UP000315751">
    <property type="component" value="Unassembled WGS sequence"/>
</dbReference>
<dbReference type="InterPro" id="IPR014500">
    <property type="entry name" value="UCP019307_cupin"/>
</dbReference>
<dbReference type="Gene3D" id="2.60.120.10">
    <property type="entry name" value="Jelly Rolls"/>
    <property type="match status" value="1"/>
</dbReference>